<protein>
    <submittedName>
        <fullName evidence="1">Uncharacterized protein</fullName>
    </submittedName>
</protein>
<reference evidence="1" key="1">
    <citation type="submission" date="2022-01" db="EMBL/GenBank/DDBJ databases">
        <title>Colwellia maritima, isolated from seawater.</title>
        <authorList>
            <person name="Kristyanto S."/>
            <person name="Jung J."/>
            <person name="Jeon C.O."/>
        </authorList>
    </citation>
    <scope>NUCLEOTIDE SEQUENCE</scope>
    <source>
        <strain evidence="1">MSW7</strain>
    </source>
</reference>
<name>A0ABS9X738_9GAMM</name>
<organism evidence="1 2">
    <name type="scientific">Colwellia maritima</name>
    <dbReference type="NCBI Taxonomy" id="2912588"/>
    <lineage>
        <taxon>Bacteria</taxon>
        <taxon>Pseudomonadati</taxon>
        <taxon>Pseudomonadota</taxon>
        <taxon>Gammaproteobacteria</taxon>
        <taxon>Alteromonadales</taxon>
        <taxon>Colwelliaceae</taxon>
        <taxon>Colwellia</taxon>
    </lineage>
</organism>
<evidence type="ECO:0000313" key="1">
    <source>
        <dbReference type="EMBL" id="MCI2286058.1"/>
    </source>
</evidence>
<gene>
    <name evidence="1" type="ORF">L3081_24865</name>
</gene>
<dbReference type="EMBL" id="JAKKSL010000007">
    <property type="protein sequence ID" value="MCI2286058.1"/>
    <property type="molecule type" value="Genomic_DNA"/>
</dbReference>
<proteinExistence type="predicted"/>
<dbReference type="Proteomes" id="UP001139646">
    <property type="component" value="Unassembled WGS sequence"/>
</dbReference>
<keyword evidence="2" id="KW-1185">Reference proteome</keyword>
<accession>A0ABS9X738</accession>
<sequence>MDIVQTNEPEQNVIKINFNRKNITNLTKRQAMAMICTSNVCHIEQAGQHHGGVPELAYRLAQYVGNILPFGEANLLDYILSDALTAWDSVYEEQGARVAYQSYCMTIRELLPLVFNYRVSSKKRLMPYSAAIWNCVTQGIFEWLNDCQLNDVEIEMGSYDSTLTPKEMSLLVSHKVFSRIDMMHWGLPPEGFIDTKKEGGF</sequence>
<dbReference type="RefSeq" id="WP_242289219.1">
    <property type="nucleotide sequence ID" value="NZ_JAKKSL010000007.1"/>
</dbReference>
<comment type="caution">
    <text evidence="1">The sequence shown here is derived from an EMBL/GenBank/DDBJ whole genome shotgun (WGS) entry which is preliminary data.</text>
</comment>
<evidence type="ECO:0000313" key="2">
    <source>
        <dbReference type="Proteomes" id="UP001139646"/>
    </source>
</evidence>